<name>A0A5N5QTM4_9AGAM</name>
<evidence type="ECO:0000313" key="6">
    <source>
        <dbReference type="Proteomes" id="UP000383932"/>
    </source>
</evidence>
<proteinExistence type="predicted"/>
<dbReference type="CDD" id="cd16449">
    <property type="entry name" value="RING-HC"/>
    <property type="match status" value="1"/>
</dbReference>
<dbReference type="Gene3D" id="3.30.70.330">
    <property type="match status" value="1"/>
</dbReference>
<dbReference type="SUPFAM" id="SSF57850">
    <property type="entry name" value="RING/U-box"/>
    <property type="match status" value="1"/>
</dbReference>
<dbReference type="EMBL" id="SSOP01000014">
    <property type="protein sequence ID" value="KAB5594979.1"/>
    <property type="molecule type" value="Genomic_DNA"/>
</dbReference>
<organism evidence="5 6">
    <name type="scientific">Ceratobasidium theobromae</name>
    <dbReference type="NCBI Taxonomy" id="1582974"/>
    <lineage>
        <taxon>Eukaryota</taxon>
        <taxon>Fungi</taxon>
        <taxon>Dikarya</taxon>
        <taxon>Basidiomycota</taxon>
        <taxon>Agaricomycotina</taxon>
        <taxon>Agaricomycetes</taxon>
        <taxon>Cantharellales</taxon>
        <taxon>Ceratobasidiaceae</taxon>
        <taxon>Ceratobasidium</taxon>
    </lineage>
</organism>
<evidence type="ECO:0000313" key="5">
    <source>
        <dbReference type="EMBL" id="KAB5594979.1"/>
    </source>
</evidence>
<protein>
    <recommendedName>
        <fullName evidence="7">RING-type domain-containing protein</fullName>
    </recommendedName>
</protein>
<evidence type="ECO:0000256" key="4">
    <source>
        <dbReference type="SAM" id="MobiDB-lite"/>
    </source>
</evidence>
<dbReference type="InterPro" id="IPR017907">
    <property type="entry name" value="Znf_RING_CS"/>
</dbReference>
<keyword evidence="3" id="KW-0862">Zinc</keyword>
<dbReference type="InterPro" id="IPR012677">
    <property type="entry name" value="Nucleotide-bd_a/b_plait_sf"/>
</dbReference>
<dbReference type="GO" id="GO:0008270">
    <property type="term" value="F:zinc ion binding"/>
    <property type="evidence" value="ECO:0007669"/>
    <property type="project" value="UniProtKB-KW"/>
</dbReference>
<feature type="region of interest" description="Disordered" evidence="4">
    <location>
        <begin position="139"/>
        <end position="173"/>
    </location>
</feature>
<accession>A0A5N5QTM4</accession>
<feature type="compositionally biased region" description="Pro residues" evidence="4">
    <location>
        <begin position="1"/>
        <end position="10"/>
    </location>
</feature>
<dbReference type="OrthoDB" id="336240at2759"/>
<keyword evidence="6" id="KW-1185">Reference proteome</keyword>
<dbReference type="Proteomes" id="UP000383932">
    <property type="component" value="Unassembled WGS sequence"/>
</dbReference>
<comment type="caution">
    <text evidence="5">The sequence shown here is derived from an EMBL/GenBank/DDBJ whole genome shotgun (WGS) entry which is preliminary data.</text>
</comment>
<reference evidence="5 6" key="1">
    <citation type="journal article" date="2019" name="Fungal Biol. Biotechnol.">
        <title>Draft genome sequence of fastidious pathogen Ceratobasidium theobromae, which causes vascular-streak dieback in Theobroma cacao.</title>
        <authorList>
            <person name="Ali S.S."/>
            <person name="Asman A."/>
            <person name="Shao J."/>
            <person name="Firmansyah A.P."/>
            <person name="Susilo A.W."/>
            <person name="Rosmana A."/>
            <person name="McMahon P."/>
            <person name="Junaid M."/>
            <person name="Guest D."/>
            <person name="Kheng T.Y."/>
            <person name="Meinhardt L.W."/>
            <person name="Bailey B.A."/>
        </authorList>
    </citation>
    <scope>NUCLEOTIDE SEQUENCE [LARGE SCALE GENOMIC DNA]</scope>
    <source>
        <strain evidence="5 6">CT2</strain>
    </source>
</reference>
<evidence type="ECO:0000256" key="3">
    <source>
        <dbReference type="ARBA" id="ARBA00022833"/>
    </source>
</evidence>
<gene>
    <name evidence="5" type="ORF">CTheo_1612</name>
</gene>
<sequence length="622" mass="68458">MLPPSTPPSSSPCSPKDPKNAVLRTPLRLSRRGRPPIAPLTPQSLVAPKAPSGAGYNENLLTPFTPKRKISSIRTSNWRVDEESPAPVETQEKGQFENVNLALPTAPNKPSGPFTPQVKRVRSPLDSDISNCILATDPSVRGSFTDPPPRRRVTRSHLNDEEYFDSDSGKMEQYETPVSKALHSESPTSQGAQPQVVASCASCGGSERLSLLQPCQHQICASCVTGSLNVVGEKDMICMYCLSPIQSFKIARPIGRIHSETPAQPVYHSISRQQENAFHDSPIPFGPLPHAPSRLGSLEASPVIPSTVHANMVLRIDNVPWDVTPPMIEQWLGAPSMVCHVLLDRLDGRTLSHAFLETTAENARATLRTHQNKILGYGRRARAVTITLSNQEELMHALFPSWPGKFDGSRPVYETTSTDQQARPADLLTSPELGIVLHLIQSPKSHFLKVPSLAYWSLLSILVKIPVADVFAPGTVPEQILWWPDITTFALEKYESQVGSQDYDPVLHSKLINGAIHSFTDRQLSLLLRFTNRPPPVIQPAFPPGLAPPIIHNRHIPPISFPPNLVPQRWHQGPMMERGPFVTVDACERVAQDFGLDSALVHALAERLVLHSSTIVPTARQY</sequence>
<dbReference type="AlphaFoldDB" id="A0A5N5QTM4"/>
<feature type="region of interest" description="Disordered" evidence="4">
    <location>
        <begin position="1"/>
        <end position="62"/>
    </location>
</feature>
<keyword evidence="1" id="KW-0479">Metal-binding</keyword>
<feature type="region of interest" description="Disordered" evidence="4">
    <location>
        <begin position="75"/>
        <end position="94"/>
    </location>
</feature>
<keyword evidence="2" id="KW-0863">Zinc-finger</keyword>
<evidence type="ECO:0000256" key="1">
    <source>
        <dbReference type="ARBA" id="ARBA00022723"/>
    </source>
</evidence>
<evidence type="ECO:0008006" key="7">
    <source>
        <dbReference type="Google" id="ProtNLM"/>
    </source>
</evidence>
<evidence type="ECO:0000256" key="2">
    <source>
        <dbReference type="ARBA" id="ARBA00022771"/>
    </source>
</evidence>
<dbReference type="PROSITE" id="PS00518">
    <property type="entry name" value="ZF_RING_1"/>
    <property type="match status" value="1"/>
</dbReference>